<evidence type="ECO:0000313" key="12">
    <source>
        <dbReference type="Proteomes" id="UP000295258"/>
    </source>
</evidence>
<dbReference type="FunFam" id="3.20.20.70:FF:000202">
    <property type="entry name" value="Alpha-galactosidase"/>
    <property type="match status" value="1"/>
</dbReference>
<evidence type="ECO:0000256" key="6">
    <source>
        <dbReference type="ARBA" id="ARBA00023157"/>
    </source>
</evidence>
<comment type="catalytic activity">
    <reaction evidence="1 8">
        <text>Hydrolysis of terminal, non-reducing alpha-D-galactose residues in alpha-D-galactosides, including galactose oligosaccharides, galactomannans and galactolipids.</text>
        <dbReference type="EC" id="3.2.1.22"/>
    </reaction>
</comment>
<dbReference type="Gene3D" id="3.20.20.70">
    <property type="entry name" value="Aldolase class I"/>
    <property type="match status" value="1"/>
</dbReference>
<comment type="caution">
    <text evidence="11">The sequence shown here is derived from an EMBL/GenBank/DDBJ whole genome shotgun (WGS) entry which is preliminary data.</text>
</comment>
<dbReference type="InterPro" id="IPR000111">
    <property type="entry name" value="Glyco_hydro_27/36_CS"/>
</dbReference>
<dbReference type="SUPFAM" id="SSF51011">
    <property type="entry name" value="Glycosyl hydrolase domain"/>
    <property type="match status" value="1"/>
</dbReference>
<proteinExistence type="inferred from homology"/>
<dbReference type="InterPro" id="IPR035992">
    <property type="entry name" value="Ricin_B-like_lectins"/>
</dbReference>
<comment type="similarity">
    <text evidence="2 8">Belongs to the glycosyl hydrolase 27 family.</text>
</comment>
<dbReference type="CDD" id="cd23418">
    <property type="entry name" value="beta-trefoil_Ricin_XLN-like"/>
    <property type="match status" value="1"/>
</dbReference>
<keyword evidence="12" id="KW-1185">Reference proteome</keyword>
<feature type="domain" description="Ricin B lectin" evidence="10">
    <location>
        <begin position="397"/>
        <end position="525"/>
    </location>
</feature>
<keyword evidence="4 9" id="KW-0732">Signal</keyword>
<dbReference type="PRINTS" id="PR00740">
    <property type="entry name" value="GLHYDRLASE27"/>
</dbReference>
<dbReference type="SUPFAM" id="SSF50370">
    <property type="entry name" value="Ricin B-like lectins"/>
    <property type="match status" value="1"/>
</dbReference>
<protein>
    <recommendedName>
        <fullName evidence="3 8">Alpha-galactosidase</fullName>
        <ecNumber evidence="3 8">3.2.1.22</ecNumber>
    </recommendedName>
    <alternativeName>
        <fullName evidence="8">Melibiase</fullName>
    </alternativeName>
</protein>
<dbReference type="GO" id="GO:0016052">
    <property type="term" value="P:carbohydrate catabolic process"/>
    <property type="evidence" value="ECO:0007669"/>
    <property type="project" value="UniProtKB-ARBA"/>
</dbReference>
<dbReference type="CDD" id="cd14792">
    <property type="entry name" value="GH27"/>
    <property type="match status" value="1"/>
</dbReference>
<dbReference type="FunFam" id="2.60.40.1180:FF:000008">
    <property type="entry name" value="Alpha-galactosidase"/>
    <property type="match status" value="1"/>
</dbReference>
<dbReference type="Gene3D" id="2.60.40.1180">
    <property type="entry name" value="Golgi alpha-mannosidase II"/>
    <property type="match status" value="1"/>
</dbReference>
<dbReference type="PANTHER" id="PTHR11452">
    <property type="entry name" value="ALPHA-GALACTOSIDASE/ALPHA-N-ACETYLGALACTOSAMINIDASE"/>
    <property type="match status" value="1"/>
</dbReference>
<feature type="chain" id="PRO_5020421237" description="Alpha-galactosidase" evidence="9">
    <location>
        <begin position="31"/>
        <end position="525"/>
    </location>
</feature>
<evidence type="ECO:0000313" key="11">
    <source>
        <dbReference type="EMBL" id="TDC95291.1"/>
    </source>
</evidence>
<dbReference type="Gene3D" id="2.80.10.50">
    <property type="match status" value="1"/>
</dbReference>
<evidence type="ECO:0000256" key="2">
    <source>
        <dbReference type="ARBA" id="ARBA00009743"/>
    </source>
</evidence>
<dbReference type="EMBL" id="SMKO01000173">
    <property type="protein sequence ID" value="TDC95291.1"/>
    <property type="molecule type" value="Genomic_DNA"/>
</dbReference>
<dbReference type="Pfam" id="PF16499">
    <property type="entry name" value="Melibiase_2"/>
    <property type="match status" value="1"/>
</dbReference>
<dbReference type="SMART" id="SM00458">
    <property type="entry name" value="RICIN"/>
    <property type="match status" value="1"/>
</dbReference>
<dbReference type="EC" id="3.2.1.22" evidence="3 8"/>
<dbReference type="RefSeq" id="WP_132603571.1">
    <property type="nucleotide sequence ID" value="NZ_SMKO01000173.1"/>
</dbReference>
<dbReference type="SUPFAM" id="SSF51445">
    <property type="entry name" value="(Trans)glycosidases"/>
    <property type="match status" value="1"/>
</dbReference>
<keyword evidence="6 8" id="KW-1015">Disulfide bond</keyword>
<accession>A0A4R4UT89</accession>
<evidence type="ECO:0000256" key="1">
    <source>
        <dbReference type="ARBA" id="ARBA00001255"/>
    </source>
</evidence>
<evidence type="ECO:0000256" key="7">
    <source>
        <dbReference type="ARBA" id="ARBA00023295"/>
    </source>
</evidence>
<reference evidence="11 12" key="1">
    <citation type="submission" date="2019-03" db="EMBL/GenBank/DDBJ databases">
        <title>Draft genome sequences of novel Actinobacteria.</title>
        <authorList>
            <person name="Sahin N."/>
            <person name="Ay H."/>
            <person name="Saygin H."/>
        </authorList>
    </citation>
    <scope>NUCLEOTIDE SEQUENCE [LARGE SCALE GENOMIC DNA]</scope>
    <source>
        <strain evidence="11 12">KC310</strain>
    </source>
</reference>
<keyword evidence="7 8" id="KW-0326">Glycosidase</keyword>
<dbReference type="PROSITE" id="PS00512">
    <property type="entry name" value="ALPHA_GALACTOSIDASE"/>
    <property type="match status" value="1"/>
</dbReference>
<dbReference type="InterPro" id="IPR000772">
    <property type="entry name" value="Ricin_B_lectin"/>
</dbReference>
<keyword evidence="5 8" id="KW-0378">Hydrolase</keyword>
<dbReference type="Pfam" id="PF00652">
    <property type="entry name" value="Ricin_B_lectin"/>
    <property type="match status" value="1"/>
</dbReference>
<dbReference type="Pfam" id="PF17801">
    <property type="entry name" value="Melibiase_C"/>
    <property type="match status" value="1"/>
</dbReference>
<dbReference type="InterPro" id="IPR013785">
    <property type="entry name" value="Aldolase_TIM"/>
</dbReference>
<evidence type="ECO:0000256" key="3">
    <source>
        <dbReference type="ARBA" id="ARBA00012755"/>
    </source>
</evidence>
<dbReference type="InterPro" id="IPR017853">
    <property type="entry name" value="GH"/>
</dbReference>
<dbReference type="PANTHER" id="PTHR11452:SF75">
    <property type="entry name" value="ALPHA-GALACTOSIDASE MEL1"/>
    <property type="match status" value="1"/>
</dbReference>
<evidence type="ECO:0000256" key="5">
    <source>
        <dbReference type="ARBA" id="ARBA00022801"/>
    </source>
</evidence>
<dbReference type="InterPro" id="IPR002241">
    <property type="entry name" value="Glyco_hydro_27"/>
</dbReference>
<dbReference type="AlphaFoldDB" id="A0A4R4UT89"/>
<gene>
    <name evidence="11" type="ORF">E1292_39350</name>
</gene>
<evidence type="ECO:0000256" key="9">
    <source>
        <dbReference type="SAM" id="SignalP"/>
    </source>
</evidence>
<evidence type="ECO:0000256" key="8">
    <source>
        <dbReference type="RuleBase" id="RU361168"/>
    </source>
</evidence>
<feature type="signal peptide" evidence="9">
    <location>
        <begin position="1"/>
        <end position="30"/>
    </location>
</feature>
<sequence length="525" mass="55886">MRKIIRWTLATILAAGSLVASGGTSSPAIALDNGLARTPQMGWNDWNTFFCNVNESLIRQTADVMVSSGMAAAGYTYVNIDDCWSTKSRNANGDLVPDPQKFPSGMKALADYVHAKGLKLGIYSSAGTTTCAGYPASLGYERRDAALWASWGIDYLKYDNCGDHQGRSGQQRYTAMRDALAATGRPILYSLCNWGQESVWTWGMPVGNSWRTTGDIAANWNSIMGILDQQVGLEAYSGPGGWNDPDMLEVGVGALTATEGRAHFSLWSLLNAPLIAGNDIRSMSAETRSILTNTEVIAVNQDWGGRQGHKISDNGNLEIWRKPMSDGSVAVVLLNRGTSTSTVSTTASALGLASVSSYSVRDLWAHTTSSSSGTISASVPGHGAAMYIVTGGGIVPTPTVAIKGVASNRCLDVTDASQVNGAQAQIWDCNGQSNQQWMPTASDELRVYGDKCLDAHDQGTANGTQVIIWDCNGQSNQQWRLNADGSITGVQSGLCLDVPNSATANGTKLIIWSCNGGANQRWTRT</sequence>
<name>A0A4R4UT89_9ACTN</name>
<evidence type="ECO:0000256" key="4">
    <source>
        <dbReference type="ARBA" id="ARBA00022729"/>
    </source>
</evidence>
<dbReference type="PROSITE" id="PS50231">
    <property type="entry name" value="RICIN_B_LECTIN"/>
    <property type="match status" value="1"/>
</dbReference>
<dbReference type="GO" id="GO:0004557">
    <property type="term" value="F:alpha-galactosidase activity"/>
    <property type="evidence" value="ECO:0007669"/>
    <property type="project" value="UniProtKB-EC"/>
</dbReference>
<evidence type="ECO:0000259" key="10">
    <source>
        <dbReference type="SMART" id="SM00458"/>
    </source>
</evidence>
<dbReference type="InterPro" id="IPR041233">
    <property type="entry name" value="Melibiase_C"/>
</dbReference>
<dbReference type="InterPro" id="IPR013780">
    <property type="entry name" value="Glyco_hydro_b"/>
</dbReference>
<organism evidence="11 12">
    <name type="scientific">Nonomuraea deserti</name>
    <dbReference type="NCBI Taxonomy" id="1848322"/>
    <lineage>
        <taxon>Bacteria</taxon>
        <taxon>Bacillati</taxon>
        <taxon>Actinomycetota</taxon>
        <taxon>Actinomycetes</taxon>
        <taxon>Streptosporangiales</taxon>
        <taxon>Streptosporangiaceae</taxon>
        <taxon>Nonomuraea</taxon>
    </lineage>
</organism>
<dbReference type="Proteomes" id="UP000295258">
    <property type="component" value="Unassembled WGS sequence"/>
</dbReference>